<comment type="caution">
    <text evidence="2">The sequence shown here is derived from an EMBL/GenBank/DDBJ whole genome shotgun (WGS) entry which is preliminary data.</text>
</comment>
<keyword evidence="3" id="KW-1185">Reference proteome</keyword>
<evidence type="ECO:0000313" key="2">
    <source>
        <dbReference type="EMBL" id="MFC4996235.1"/>
    </source>
</evidence>
<dbReference type="EMBL" id="JBHSIU010000001">
    <property type="protein sequence ID" value="MFC4996235.1"/>
    <property type="molecule type" value="Genomic_DNA"/>
</dbReference>
<reference evidence="3" key="1">
    <citation type="journal article" date="2019" name="Int. J. Syst. Evol. Microbiol.">
        <title>The Global Catalogue of Microorganisms (GCM) 10K type strain sequencing project: providing services to taxonomists for standard genome sequencing and annotation.</title>
        <authorList>
            <consortium name="The Broad Institute Genomics Platform"/>
            <consortium name="The Broad Institute Genome Sequencing Center for Infectious Disease"/>
            <person name="Wu L."/>
            <person name="Ma J."/>
        </authorList>
    </citation>
    <scope>NUCLEOTIDE SEQUENCE [LARGE SCALE GENOMIC DNA]</scope>
    <source>
        <strain evidence="3">CGMCC 4.7152</strain>
    </source>
</reference>
<dbReference type="Proteomes" id="UP001595912">
    <property type="component" value="Unassembled WGS sequence"/>
</dbReference>
<feature type="region of interest" description="Disordered" evidence="1">
    <location>
        <begin position="84"/>
        <end position="124"/>
    </location>
</feature>
<evidence type="ECO:0000256" key="1">
    <source>
        <dbReference type="SAM" id="MobiDB-lite"/>
    </source>
</evidence>
<accession>A0ABV9VIK9</accession>
<organism evidence="2 3">
    <name type="scientific">Dactylosporangium cerinum</name>
    <dbReference type="NCBI Taxonomy" id="1434730"/>
    <lineage>
        <taxon>Bacteria</taxon>
        <taxon>Bacillati</taxon>
        <taxon>Actinomycetota</taxon>
        <taxon>Actinomycetes</taxon>
        <taxon>Micromonosporales</taxon>
        <taxon>Micromonosporaceae</taxon>
        <taxon>Dactylosporangium</taxon>
    </lineage>
</organism>
<dbReference type="RefSeq" id="WP_380112430.1">
    <property type="nucleotide sequence ID" value="NZ_JBHSIU010000001.1"/>
</dbReference>
<sequence>MGERDRGLDDLVGLVERGHQAGLQGVVAAHCGSCGEHLVEGRVERGREIPPLVVERLRADRAKQPRDHPVRLGNAVLLRRMGKNTQPSIDSPVPQAAPARNSPRTDHHGPIAPSGPVPSTANISSCIPVTEPMLPAALITADTSHGGTAGLCVRTAGLDRGSGTSPPRSRCTSCRIW</sequence>
<name>A0ABV9VIK9_9ACTN</name>
<proteinExistence type="predicted"/>
<evidence type="ECO:0000313" key="3">
    <source>
        <dbReference type="Proteomes" id="UP001595912"/>
    </source>
</evidence>
<gene>
    <name evidence="2" type="ORF">ACFPIJ_00130</name>
</gene>
<protein>
    <submittedName>
        <fullName evidence="2">Uncharacterized protein</fullName>
    </submittedName>
</protein>